<feature type="compositionally biased region" description="Basic and acidic residues" evidence="16">
    <location>
        <begin position="434"/>
        <end position="456"/>
    </location>
</feature>
<dbReference type="GO" id="GO:0003723">
    <property type="term" value="F:RNA binding"/>
    <property type="evidence" value="ECO:0007669"/>
    <property type="project" value="InterPro"/>
</dbReference>
<dbReference type="InterPro" id="IPR015947">
    <property type="entry name" value="PUA-like_sf"/>
</dbReference>
<evidence type="ECO:0000256" key="2">
    <source>
        <dbReference type="ARBA" id="ARBA00001832"/>
    </source>
</evidence>
<dbReference type="PANTHER" id="PTHR23127">
    <property type="entry name" value="CENTROMERE/MICROTUBULE BINDING PROTEIN CBF5"/>
    <property type="match status" value="1"/>
</dbReference>
<dbReference type="InterPro" id="IPR004802">
    <property type="entry name" value="tRNA_PsdUridine_synth_B_fam"/>
</dbReference>
<evidence type="ECO:0000256" key="11">
    <source>
        <dbReference type="ARBA" id="ARBA00062786"/>
    </source>
</evidence>
<keyword evidence="9" id="KW-0687">Ribonucleoprotein</keyword>
<evidence type="ECO:0000256" key="8">
    <source>
        <dbReference type="ARBA" id="ARBA00023235"/>
    </source>
</evidence>
<dbReference type="GO" id="GO:0009982">
    <property type="term" value="F:pseudouridine synthase activity"/>
    <property type="evidence" value="ECO:0007669"/>
    <property type="project" value="InterPro"/>
</dbReference>
<feature type="compositionally biased region" description="Basic and acidic residues" evidence="16">
    <location>
        <begin position="464"/>
        <end position="477"/>
    </location>
</feature>
<comment type="subcellular location">
    <subcellularLocation>
        <location evidence="4">Nucleus</location>
        <location evidence="4">Nucleolus</location>
    </subcellularLocation>
</comment>
<evidence type="ECO:0000259" key="17">
    <source>
        <dbReference type="SMART" id="SM00359"/>
    </source>
</evidence>
<evidence type="ECO:0000256" key="12">
    <source>
        <dbReference type="ARBA" id="ARBA00072225"/>
    </source>
</evidence>
<dbReference type="EMBL" id="CP120627">
    <property type="protein sequence ID" value="WEW56279.1"/>
    <property type="molecule type" value="Genomic_DNA"/>
</dbReference>
<dbReference type="PROSITE" id="PS50890">
    <property type="entry name" value="PUA"/>
    <property type="match status" value="1"/>
</dbReference>
<dbReference type="GO" id="GO:0005874">
    <property type="term" value="C:microtubule"/>
    <property type="evidence" value="ECO:0007669"/>
    <property type="project" value="UniProtKB-KW"/>
</dbReference>
<dbReference type="InterPro" id="IPR002478">
    <property type="entry name" value="PUA"/>
</dbReference>
<protein>
    <recommendedName>
        <fullName evidence="6">H/ACA ribonucleoprotein complex subunit CBF5</fullName>
    </recommendedName>
    <alternativeName>
        <fullName evidence="13">Centromere-binding factor 5</fullName>
    </alternativeName>
    <alternativeName>
        <fullName evidence="12">H/ACA ribonucleoprotein complex subunit cbf5</fullName>
    </alternativeName>
    <alternativeName>
        <fullName evidence="15">H/ACA snoRNP protein CBF5</fullName>
    </alternativeName>
    <alternativeName>
        <fullName evidence="14">Small nucleolar RNP protein CBF5</fullName>
    </alternativeName>
</protein>
<dbReference type="InterPro" id="IPR020103">
    <property type="entry name" value="PsdUridine_synth_cat_dom_sf"/>
</dbReference>
<keyword evidence="7" id="KW-0493">Microtubule</keyword>
<dbReference type="CDD" id="cd21148">
    <property type="entry name" value="PUA_Cbf5"/>
    <property type="match status" value="1"/>
</dbReference>
<evidence type="ECO:0000259" key="18">
    <source>
        <dbReference type="SMART" id="SM01136"/>
    </source>
</evidence>
<comment type="function">
    <text evidence="10">Catalytic subunit of H/ACA small nucleolar ribonucleoprotein (H/ACA snoRNP) complex, which catalyzes pseudouridylation of rRNA. This involves the isomerization of uridine such that the ribose is subsequently attached to C5, instead of the normal N1. Pseudouridine ('psi') residues may serve to stabilize the conformation of rRNAs and play a central role in ribosomal RNA processing. The H/ACA snoRNP complex also mediates pseudouridylation of other types of RNAs. Catalyzes pseudouridylation at position 93 in U2 snRNA. Also catalyzes pseudouridylation of mRNAs; H/ACA-type snoRNAs probably guide pseudouridylation of mRNAs.</text>
</comment>
<dbReference type="GO" id="GO:0000495">
    <property type="term" value="P:box H/ACA sno(s)RNA 3'-end processing"/>
    <property type="evidence" value="ECO:0007669"/>
    <property type="project" value="TreeGrafter"/>
</dbReference>
<comment type="catalytic activity">
    <reaction evidence="1">
        <text>a uridine in mRNA = a pseudouridine in mRNA</text>
        <dbReference type="Rhea" id="RHEA:56644"/>
        <dbReference type="Rhea" id="RHEA-COMP:14658"/>
        <dbReference type="Rhea" id="RHEA-COMP:14659"/>
        <dbReference type="ChEBI" id="CHEBI:65314"/>
        <dbReference type="ChEBI" id="CHEBI:65315"/>
    </reaction>
</comment>
<dbReference type="Pfam" id="PF01472">
    <property type="entry name" value="PUA"/>
    <property type="match status" value="1"/>
</dbReference>
<gene>
    <name evidence="19" type="primary">CBF5</name>
    <name evidence="19" type="ORF">PRK78_001722</name>
</gene>
<feature type="domain" description="PUA" evidence="17">
    <location>
        <begin position="272"/>
        <end position="346"/>
    </location>
</feature>
<dbReference type="CDD" id="cd02572">
    <property type="entry name" value="PseudoU_synth_hDyskerin"/>
    <property type="match status" value="1"/>
</dbReference>
<reference evidence="19" key="1">
    <citation type="submission" date="2023-03" db="EMBL/GenBank/DDBJ databases">
        <title>Emydomyces testavorans Genome Sequence.</title>
        <authorList>
            <person name="Hoyer L."/>
        </authorList>
    </citation>
    <scope>NUCLEOTIDE SEQUENCE</scope>
    <source>
        <strain evidence="19">16-2883</strain>
    </source>
</reference>
<accession>A0AAF0IIY3</accession>
<organism evidence="19 20">
    <name type="scientific">Emydomyces testavorans</name>
    <dbReference type="NCBI Taxonomy" id="2070801"/>
    <lineage>
        <taxon>Eukaryota</taxon>
        <taxon>Fungi</taxon>
        <taxon>Dikarya</taxon>
        <taxon>Ascomycota</taxon>
        <taxon>Pezizomycotina</taxon>
        <taxon>Eurotiomycetes</taxon>
        <taxon>Eurotiomycetidae</taxon>
        <taxon>Onygenales</taxon>
        <taxon>Nannizziopsiaceae</taxon>
        <taxon>Emydomyces</taxon>
    </lineage>
</organism>
<dbReference type="AlphaFoldDB" id="A0AAF0IIY3"/>
<dbReference type="GO" id="GO:1990481">
    <property type="term" value="P:mRNA pseudouridine synthesis"/>
    <property type="evidence" value="ECO:0007669"/>
    <property type="project" value="TreeGrafter"/>
</dbReference>
<keyword evidence="8" id="KW-0413">Isomerase</keyword>
<sequence length="493" mass="55215">MTANKSDVDFSIKPEAVTPPIPTSEWPLLLKNYDKLLVRTGHFTPIPAGCTPLKRDLKSYISSGVINLDKPSNPSSHEVVAWMKRILRVEKTGHSGTLDPKVTGCLIVCVDRATRLVKSQQGAGKEYVCVIRLHDKLPGGEAQFARALETLTGALFQRPPLISAVKRQLRIRTIHESKLYEFDNDRHLGVFWVSCEAGTYIRTLCVHLGLLLGVGAHMQELRRVRSGAMDEKDGMVTLHDVLDAQWMMDNNRDESYLRRVVRPLESLLTTYKRVVVKDSAVNAVCYGAKLMIPGLLRFEAGIEVHEEVVLMTTKGEAIALGIAQMSTVEMSTCDHGVVAKVKRCIMERDLYPRRWGMGPVALEKKKMKADGKLDKYGRPNASTPAKWQAEYKDYGVSTDNTTTAPQPAVEAPSIPPKEAPAPAATGEASSPASEEAREDANKRKRHEGETAEEREERKRRKKEKKEEKEKRKQEKKEKKEKRKSKQAEETDPA</sequence>
<evidence type="ECO:0000256" key="16">
    <source>
        <dbReference type="SAM" id="MobiDB-lite"/>
    </source>
</evidence>
<dbReference type="SUPFAM" id="SSF88697">
    <property type="entry name" value="PUA domain-like"/>
    <property type="match status" value="1"/>
</dbReference>
<evidence type="ECO:0000256" key="1">
    <source>
        <dbReference type="ARBA" id="ARBA00001166"/>
    </source>
</evidence>
<dbReference type="InterPro" id="IPR004521">
    <property type="entry name" value="Uncharacterised_CHP00451"/>
</dbReference>
<dbReference type="Proteomes" id="UP001219355">
    <property type="component" value="Chromosome 1"/>
</dbReference>
<feature type="compositionally biased region" description="Low complexity" evidence="16">
    <location>
        <begin position="420"/>
        <end position="433"/>
    </location>
</feature>
<dbReference type="InterPro" id="IPR002501">
    <property type="entry name" value="PsdUridine_synth_N"/>
</dbReference>
<dbReference type="InterPro" id="IPR032819">
    <property type="entry name" value="TruB_C"/>
</dbReference>
<evidence type="ECO:0000256" key="9">
    <source>
        <dbReference type="ARBA" id="ARBA00023274"/>
    </source>
</evidence>
<dbReference type="InterPro" id="IPR012960">
    <property type="entry name" value="Dyskerin-like"/>
</dbReference>
<proteinExistence type="inferred from homology"/>
<feature type="region of interest" description="Disordered" evidence="16">
    <location>
        <begin position="396"/>
        <end position="493"/>
    </location>
</feature>
<comment type="similarity">
    <text evidence="5">Belongs to the pseudouridine synthase TruB family.</text>
</comment>
<dbReference type="NCBIfam" id="TIGR00451">
    <property type="entry name" value="unchar_dom_2"/>
    <property type="match status" value="1"/>
</dbReference>
<comment type="subunit">
    <text evidence="11">Component of the small nucleolar ribonucleoprotein particles containing H/ACA-type snoRNAs (H/ACA snoRNPs).</text>
</comment>
<evidence type="ECO:0000313" key="20">
    <source>
        <dbReference type="Proteomes" id="UP001219355"/>
    </source>
</evidence>
<dbReference type="SMART" id="SM01136">
    <property type="entry name" value="DKCLD"/>
    <property type="match status" value="1"/>
</dbReference>
<dbReference type="FunFam" id="3.30.2350.10:FF:000001">
    <property type="entry name" value="H/ACA ribonucleoprotein complex subunit CBF5"/>
    <property type="match status" value="1"/>
</dbReference>
<dbReference type="SUPFAM" id="SSF55120">
    <property type="entry name" value="Pseudouridine synthase"/>
    <property type="match status" value="1"/>
</dbReference>
<dbReference type="GO" id="GO:0031118">
    <property type="term" value="P:rRNA pseudouridine synthesis"/>
    <property type="evidence" value="ECO:0007669"/>
    <property type="project" value="TreeGrafter"/>
</dbReference>
<evidence type="ECO:0000313" key="19">
    <source>
        <dbReference type="EMBL" id="WEW56279.1"/>
    </source>
</evidence>
<evidence type="ECO:0000256" key="10">
    <source>
        <dbReference type="ARBA" id="ARBA00056777"/>
    </source>
</evidence>
<evidence type="ECO:0000256" key="7">
    <source>
        <dbReference type="ARBA" id="ARBA00022701"/>
    </source>
</evidence>
<dbReference type="Pfam" id="PF16198">
    <property type="entry name" value="TruB_C_2"/>
    <property type="match status" value="1"/>
</dbReference>
<name>A0AAF0IIY3_9EURO</name>
<keyword evidence="20" id="KW-1185">Reference proteome</keyword>
<dbReference type="PANTHER" id="PTHR23127:SF0">
    <property type="entry name" value="H_ACA RIBONUCLEOPROTEIN COMPLEX SUBUNIT DKC1"/>
    <property type="match status" value="1"/>
</dbReference>
<dbReference type="Gene3D" id="2.30.130.10">
    <property type="entry name" value="PUA domain"/>
    <property type="match status" value="1"/>
</dbReference>
<dbReference type="NCBIfam" id="NF003280">
    <property type="entry name" value="PRK04270.1"/>
    <property type="match status" value="1"/>
</dbReference>
<evidence type="ECO:0000256" key="14">
    <source>
        <dbReference type="ARBA" id="ARBA00081789"/>
    </source>
</evidence>
<feature type="domain" description="Dyskerin-like" evidence="18">
    <location>
        <begin position="22"/>
        <end position="80"/>
    </location>
</feature>
<evidence type="ECO:0000256" key="4">
    <source>
        <dbReference type="ARBA" id="ARBA00004604"/>
    </source>
</evidence>
<dbReference type="Pfam" id="PF08068">
    <property type="entry name" value="DKCLD"/>
    <property type="match status" value="1"/>
</dbReference>
<evidence type="ECO:0000256" key="6">
    <source>
        <dbReference type="ARBA" id="ARBA00019272"/>
    </source>
</evidence>
<dbReference type="GO" id="GO:0031120">
    <property type="term" value="P:snRNA pseudouridine synthesis"/>
    <property type="evidence" value="ECO:0007669"/>
    <property type="project" value="TreeGrafter"/>
</dbReference>
<dbReference type="Gene3D" id="3.30.2350.10">
    <property type="entry name" value="Pseudouridine synthase"/>
    <property type="match status" value="1"/>
</dbReference>
<evidence type="ECO:0000256" key="5">
    <source>
        <dbReference type="ARBA" id="ARBA00008999"/>
    </source>
</evidence>
<dbReference type="NCBIfam" id="TIGR00425">
    <property type="entry name" value="CBF5"/>
    <property type="match status" value="1"/>
</dbReference>
<dbReference type="InterPro" id="IPR036974">
    <property type="entry name" value="PUA_sf"/>
</dbReference>
<evidence type="ECO:0000256" key="15">
    <source>
        <dbReference type="ARBA" id="ARBA00082909"/>
    </source>
</evidence>
<evidence type="ECO:0000256" key="3">
    <source>
        <dbReference type="ARBA" id="ARBA00001896"/>
    </source>
</evidence>
<comment type="catalytic activity">
    <reaction evidence="3">
        <text>uridine in 5S rRNA = pseudouridine in 5S rRNA</text>
        <dbReference type="Rhea" id="RHEA:47036"/>
        <dbReference type="Rhea" id="RHEA-COMP:11730"/>
        <dbReference type="Rhea" id="RHEA-COMP:11731"/>
        <dbReference type="ChEBI" id="CHEBI:65314"/>
        <dbReference type="ChEBI" id="CHEBI:65315"/>
    </reaction>
</comment>
<dbReference type="GO" id="GO:0031429">
    <property type="term" value="C:box H/ACA snoRNP complex"/>
    <property type="evidence" value="ECO:0007669"/>
    <property type="project" value="TreeGrafter"/>
</dbReference>
<evidence type="ECO:0000256" key="13">
    <source>
        <dbReference type="ARBA" id="ARBA00077661"/>
    </source>
</evidence>
<dbReference type="SMART" id="SM00359">
    <property type="entry name" value="PUA"/>
    <property type="match status" value="1"/>
</dbReference>
<dbReference type="Pfam" id="PF01509">
    <property type="entry name" value="TruB_N"/>
    <property type="match status" value="1"/>
</dbReference>
<comment type="catalytic activity">
    <reaction evidence="2">
        <text>uridine in snRNA = pseudouridine in snRNA</text>
        <dbReference type="Rhea" id="RHEA:51124"/>
        <dbReference type="Rhea" id="RHEA-COMP:12891"/>
        <dbReference type="Rhea" id="RHEA-COMP:12892"/>
        <dbReference type="ChEBI" id="CHEBI:65314"/>
        <dbReference type="ChEBI" id="CHEBI:65315"/>
    </reaction>
</comment>